<sequence length="418" mass="46880">MTTASLDPGAVLDKTDPGADTQARFSYQHCFAALQCLRLLSGQLEAVYCENHEDILLRKPGGTYDALQVKTRRFDLEPFKATDDAVKNSIGRFAKLESAYPARFDNFHFITNHGFWGEKENGNNLAYIRAQICERGNLDGLTKAHLLKKFVSGLCGEHGCDEAHVVAAMLKLFLLGQQTDLERPYKDLRENVGDVRDYRRTQTFHTLTRVADNLIYLCQQASSCVLGGSVADLYSLVMDFDAQRDALLLAGKTITADRVEEVIRQSLVEGADNLLVSSGGVSADALPPGFDVMVEKLEHGGLQMARVDSLKDFKKSMETLYVKWVHRYGLDEANRRLQHLKTLVRDDCVEAQLSVEQPGQKYASAMYTALRQMLEDRLRTSTLPVFDCAREHLLGTAGILTEECTVWWSDRFDLKAVR</sequence>
<evidence type="ECO:0000313" key="2">
    <source>
        <dbReference type="EMBL" id="KAA0686234.1"/>
    </source>
</evidence>
<protein>
    <submittedName>
        <fullName evidence="2">DUF4297 domain-containing protein</fullName>
    </submittedName>
</protein>
<dbReference type="RefSeq" id="WP_149164806.1">
    <property type="nucleotide sequence ID" value="NZ_QOKV01000005.1"/>
</dbReference>
<gene>
    <name evidence="2" type="ORF">DS837_11090</name>
</gene>
<name>A0A6L3B1P1_AZOBR</name>
<dbReference type="Proteomes" id="UP000476837">
    <property type="component" value="Unassembled WGS sequence"/>
</dbReference>
<evidence type="ECO:0000313" key="3">
    <source>
        <dbReference type="Proteomes" id="UP000476837"/>
    </source>
</evidence>
<dbReference type="EMBL" id="QOKV01000005">
    <property type="protein sequence ID" value="KAA0686234.1"/>
    <property type="molecule type" value="Genomic_DNA"/>
</dbReference>
<comment type="caution">
    <text evidence="2">The sequence shown here is derived from an EMBL/GenBank/DDBJ whole genome shotgun (WGS) entry which is preliminary data.</text>
</comment>
<dbReference type="GO" id="GO:0004518">
    <property type="term" value="F:nuclease activity"/>
    <property type="evidence" value="ECO:0007669"/>
    <property type="project" value="InterPro"/>
</dbReference>
<accession>A0A6L3B1P1</accession>
<dbReference type="InterPro" id="IPR025382">
    <property type="entry name" value="Cap4-like_endonuclease_dom"/>
</dbReference>
<feature type="domain" description="CD-NTase associated protein 4-like DNA endonuclease" evidence="1">
    <location>
        <begin position="16"/>
        <end position="135"/>
    </location>
</feature>
<dbReference type="AlphaFoldDB" id="A0A6L3B1P1"/>
<organism evidence="2 3">
    <name type="scientific">Azospirillum brasilense</name>
    <dbReference type="NCBI Taxonomy" id="192"/>
    <lineage>
        <taxon>Bacteria</taxon>
        <taxon>Pseudomonadati</taxon>
        <taxon>Pseudomonadota</taxon>
        <taxon>Alphaproteobacteria</taxon>
        <taxon>Rhodospirillales</taxon>
        <taxon>Azospirillaceae</taxon>
        <taxon>Azospirillum</taxon>
    </lineage>
</organism>
<reference evidence="2 3" key="1">
    <citation type="submission" date="2018-07" db="EMBL/GenBank/DDBJ databases">
        <title>Genome sequence of Roseomonas fauriae ATCC 49958.</title>
        <authorList>
            <person name="Sant'Anna F.H."/>
            <person name="Baldani J.I."/>
            <person name="Zilli J.E."/>
            <person name="Reis V.M."/>
            <person name="Hartmann A."/>
            <person name="Cruz L."/>
            <person name="de Souza E.M."/>
            <person name="de Oliveira Pedrosa F."/>
            <person name="Passaglia L.M.P."/>
        </authorList>
    </citation>
    <scope>NUCLEOTIDE SEQUENCE [LARGE SCALE GENOMIC DNA]</scope>
    <source>
        <strain evidence="2 3">ATCC 49958</strain>
    </source>
</reference>
<proteinExistence type="predicted"/>
<dbReference type="Pfam" id="PF14130">
    <property type="entry name" value="Cap4_nuclease"/>
    <property type="match status" value="1"/>
</dbReference>
<evidence type="ECO:0000259" key="1">
    <source>
        <dbReference type="Pfam" id="PF14130"/>
    </source>
</evidence>